<sequence>MKFYRRLQPIEALTFDLDDTLYDNRVVILRAERALKTWLLDHCPAMEAFDDKAWLKMRQDVLTAKPALFGFITDIRLAVIRLAATRCGLSEQSAAMLAEDAVQFFLKHRSDIDVPQASVKLLKDLGQHYPLVAMTNGNVDTDMIGMTSLFNAVFRAGEDGKPKPAADLFSRAQIELGVCPSTIFHVGDHLKADVRGARKAGFQTCWLNESGKSFRHQRHATLLPDVEITNLESIRALLPRL</sequence>
<keyword evidence="3" id="KW-0460">Magnesium</keyword>
<dbReference type="GO" id="GO:0016787">
    <property type="term" value="F:hydrolase activity"/>
    <property type="evidence" value="ECO:0007669"/>
    <property type="project" value="UniProtKB-KW"/>
</dbReference>
<dbReference type="SFLD" id="SFLDG01129">
    <property type="entry name" value="C1.5:_HAD__Beta-PGM__Phosphata"/>
    <property type="match status" value="1"/>
</dbReference>
<dbReference type="Gene3D" id="1.20.120.1600">
    <property type="match status" value="1"/>
</dbReference>
<dbReference type="NCBIfam" id="NF008018">
    <property type="entry name" value="PRK10748.1"/>
    <property type="match status" value="1"/>
</dbReference>
<dbReference type="InterPro" id="IPR036412">
    <property type="entry name" value="HAD-like_sf"/>
</dbReference>
<accession>A0A4Q0YUD8</accession>
<name>A0A4Q0YUD8_9GAMM</name>
<dbReference type="PANTHER" id="PTHR46470:SF4">
    <property type="entry name" value="5-AMINO-6-(5-PHOSPHO-D-RIBITYLAMINO)URACIL PHOSPHATASE YIGB"/>
    <property type="match status" value="1"/>
</dbReference>
<evidence type="ECO:0000256" key="1">
    <source>
        <dbReference type="ARBA" id="ARBA00001946"/>
    </source>
</evidence>
<dbReference type="SFLD" id="SFLDS00003">
    <property type="entry name" value="Haloacid_Dehalogenase"/>
    <property type="match status" value="1"/>
</dbReference>
<dbReference type="InterPro" id="IPR051400">
    <property type="entry name" value="HAD-like_hydrolase"/>
</dbReference>
<keyword evidence="5" id="KW-1185">Reference proteome</keyword>
<dbReference type="Proteomes" id="UP000290287">
    <property type="component" value="Unassembled WGS sequence"/>
</dbReference>
<dbReference type="InterPro" id="IPR006439">
    <property type="entry name" value="HAD-SF_hydro_IA"/>
</dbReference>
<dbReference type="SUPFAM" id="SSF56784">
    <property type="entry name" value="HAD-like"/>
    <property type="match status" value="1"/>
</dbReference>
<dbReference type="InterPro" id="IPR023214">
    <property type="entry name" value="HAD_sf"/>
</dbReference>
<dbReference type="GO" id="GO:0009231">
    <property type="term" value="P:riboflavin biosynthetic process"/>
    <property type="evidence" value="ECO:0007669"/>
    <property type="project" value="TreeGrafter"/>
</dbReference>
<dbReference type="Pfam" id="PF00702">
    <property type="entry name" value="Hydrolase"/>
    <property type="match status" value="1"/>
</dbReference>
<comment type="caution">
    <text evidence="4">The sequence shown here is derived from an EMBL/GenBank/DDBJ whole genome shotgun (WGS) entry which is preliminary data.</text>
</comment>
<reference evidence="4 5" key="1">
    <citation type="submission" date="2017-10" db="EMBL/GenBank/DDBJ databases">
        <title>Nyctiphanis sp. nov., isolated from the stomach of the euphausiid Nyctiphanes simplex (Hansen, 1911) in the Gulf of California.</title>
        <authorList>
            <person name="Gomez-Gil B."/>
            <person name="Aguilar-Mendez M."/>
            <person name="Lopez-Cortes A."/>
            <person name="Gomez-Gutierrez J."/>
            <person name="Roque A."/>
            <person name="Lang E."/>
            <person name="Gonzalez-Castillo A."/>
        </authorList>
    </citation>
    <scope>NUCLEOTIDE SEQUENCE [LARGE SCALE GENOMIC DNA]</scope>
    <source>
        <strain evidence="4 5">CAIM 600</strain>
    </source>
</reference>
<dbReference type="AlphaFoldDB" id="A0A4Q0YUD8"/>
<dbReference type="PRINTS" id="PR00413">
    <property type="entry name" value="HADHALOGNASE"/>
</dbReference>
<dbReference type="Gene3D" id="3.40.50.1000">
    <property type="entry name" value="HAD superfamily/HAD-like"/>
    <property type="match status" value="1"/>
</dbReference>
<evidence type="ECO:0000313" key="4">
    <source>
        <dbReference type="EMBL" id="RXJ72631.1"/>
    </source>
</evidence>
<dbReference type="OrthoDB" id="367448at2"/>
<evidence type="ECO:0000256" key="2">
    <source>
        <dbReference type="ARBA" id="ARBA00022801"/>
    </source>
</evidence>
<organism evidence="4 5">
    <name type="scientific">Veronia nyctiphanis</name>
    <dbReference type="NCBI Taxonomy" id="1278244"/>
    <lineage>
        <taxon>Bacteria</taxon>
        <taxon>Pseudomonadati</taxon>
        <taxon>Pseudomonadota</taxon>
        <taxon>Gammaproteobacteria</taxon>
        <taxon>Vibrionales</taxon>
        <taxon>Vibrionaceae</taxon>
        <taxon>Veronia</taxon>
    </lineage>
</organism>
<evidence type="ECO:0000256" key="3">
    <source>
        <dbReference type="ARBA" id="ARBA00022842"/>
    </source>
</evidence>
<evidence type="ECO:0000313" key="5">
    <source>
        <dbReference type="Proteomes" id="UP000290287"/>
    </source>
</evidence>
<comment type="cofactor">
    <cofactor evidence="1">
        <name>Mg(2+)</name>
        <dbReference type="ChEBI" id="CHEBI:18420"/>
    </cofactor>
</comment>
<dbReference type="PANTHER" id="PTHR46470">
    <property type="entry name" value="N-ACYLNEURAMINATE-9-PHOSPHATASE"/>
    <property type="match status" value="1"/>
</dbReference>
<dbReference type="NCBIfam" id="TIGR01549">
    <property type="entry name" value="HAD-SF-IA-v1"/>
    <property type="match status" value="1"/>
</dbReference>
<dbReference type="EMBL" id="PEIB01000017">
    <property type="protein sequence ID" value="RXJ72631.1"/>
    <property type="molecule type" value="Genomic_DNA"/>
</dbReference>
<protein>
    <submittedName>
        <fullName evidence="4">2-haloalkanoic acid dehalogenase</fullName>
    </submittedName>
</protein>
<dbReference type="RefSeq" id="WP_129122854.1">
    <property type="nucleotide sequence ID" value="NZ_PEIB01000017.1"/>
</dbReference>
<proteinExistence type="predicted"/>
<keyword evidence="2" id="KW-0378">Hydrolase</keyword>
<gene>
    <name evidence="4" type="ORF">CS022_14380</name>
</gene>